<dbReference type="InterPro" id="IPR051411">
    <property type="entry name" value="Polyketide_trans_af380"/>
</dbReference>
<name>A0A3A1YL04_9GAMM</name>
<keyword evidence="3" id="KW-1185">Reference proteome</keyword>
<accession>A0A3A1YL04</accession>
<dbReference type="SUPFAM" id="SSF53474">
    <property type="entry name" value="alpha/beta-Hydrolases"/>
    <property type="match status" value="1"/>
</dbReference>
<organism evidence="2 3">
    <name type="scientific">Psittacicella hinzii</name>
    <dbReference type="NCBI Taxonomy" id="2028575"/>
    <lineage>
        <taxon>Bacteria</taxon>
        <taxon>Pseudomonadati</taxon>
        <taxon>Pseudomonadota</taxon>
        <taxon>Gammaproteobacteria</taxon>
        <taxon>Pasteurellales</taxon>
        <taxon>Psittacicellaceae</taxon>
        <taxon>Psittacicella</taxon>
    </lineage>
</organism>
<proteinExistence type="predicted"/>
<dbReference type="GO" id="GO:0016787">
    <property type="term" value="F:hydrolase activity"/>
    <property type="evidence" value="ECO:0007669"/>
    <property type="project" value="InterPro"/>
</dbReference>
<dbReference type="AlphaFoldDB" id="A0A3A1YL04"/>
<feature type="domain" description="Xaa-Pro dipeptidyl-peptidase-like" evidence="1">
    <location>
        <begin position="46"/>
        <end position="177"/>
    </location>
</feature>
<dbReference type="PANTHER" id="PTHR47751:SF1">
    <property type="entry name" value="SUPERFAMILY HYDROLASE, PUTATIVE (AFU_ORTHOLOGUE AFUA_2G16580)-RELATED"/>
    <property type="match status" value="1"/>
</dbReference>
<evidence type="ECO:0000313" key="3">
    <source>
        <dbReference type="Proteomes" id="UP000265916"/>
    </source>
</evidence>
<dbReference type="PANTHER" id="PTHR47751">
    <property type="entry name" value="SUPERFAMILY HYDROLASE, PUTATIVE (AFU_ORTHOLOGUE AFUA_2G16580)-RELATED"/>
    <property type="match status" value="1"/>
</dbReference>
<dbReference type="OrthoDB" id="9805123at2"/>
<comment type="caution">
    <text evidence="2">The sequence shown here is derived from an EMBL/GenBank/DDBJ whole genome shotgun (WGS) entry which is preliminary data.</text>
</comment>
<dbReference type="RefSeq" id="WP_119531389.1">
    <property type="nucleotide sequence ID" value="NZ_JBHSSP010000022.1"/>
</dbReference>
<dbReference type="InterPro" id="IPR029058">
    <property type="entry name" value="AB_hydrolase_fold"/>
</dbReference>
<dbReference type="Gene3D" id="1.10.10.800">
    <property type="match status" value="1"/>
</dbReference>
<reference evidence="2 3" key="1">
    <citation type="submission" date="2017-08" db="EMBL/GenBank/DDBJ databases">
        <title>Reclassification of Bisgaard taxon 37 and 44.</title>
        <authorList>
            <person name="Christensen H."/>
        </authorList>
    </citation>
    <scope>NUCLEOTIDE SEQUENCE [LARGE SCALE GENOMIC DNA]</scope>
    <source>
        <strain evidence="2 3">111</strain>
    </source>
</reference>
<protein>
    <recommendedName>
        <fullName evidence="1">Xaa-Pro dipeptidyl-peptidase-like domain-containing protein</fullName>
    </recommendedName>
</protein>
<dbReference type="Gene3D" id="3.40.50.1820">
    <property type="entry name" value="alpha/beta hydrolase"/>
    <property type="match status" value="1"/>
</dbReference>
<gene>
    <name evidence="2" type="ORF">CKF58_04450</name>
</gene>
<sequence length="360" mass="39184">MTLVNIEPTNQPQVQSPVSMESTWDKTFTLDLQITHRKVSFVNKFGIALVADVYLPKNAATNRSLAAVAVSGPFGAVKEQSSGLYAHYLATQGLVTLAFDNSYTGESGGYPRGMSSADVFTEDFSAAVDFLTTLEQVNPERIGVLGICGLGGFALNAAAMDPRIKAVATSVMYDMTRAMGFGVGPSRDVLTPAQRQALKQFLAAQRTADYAANAYSYASYNYVFEGNQVSRVGDLTEIPFNAQDLGNPVIQEFADYYRNPQRGYHPRSINSNGKWQATMPLGMMNSRILSFADEINVPTLILTGEFAHSRYFAEDAYRHVGTAQKELVIVAGADHAGLYDTANGLLPLEKFASFFIQALK</sequence>
<dbReference type="Proteomes" id="UP000265916">
    <property type="component" value="Unassembled WGS sequence"/>
</dbReference>
<evidence type="ECO:0000259" key="1">
    <source>
        <dbReference type="Pfam" id="PF02129"/>
    </source>
</evidence>
<evidence type="ECO:0000313" key="2">
    <source>
        <dbReference type="EMBL" id="RIY37899.1"/>
    </source>
</evidence>
<dbReference type="EMBL" id="NRJG01000073">
    <property type="protein sequence ID" value="RIY37899.1"/>
    <property type="molecule type" value="Genomic_DNA"/>
</dbReference>
<dbReference type="InterPro" id="IPR000383">
    <property type="entry name" value="Xaa-Pro-like_dom"/>
</dbReference>
<dbReference type="Pfam" id="PF02129">
    <property type="entry name" value="Peptidase_S15"/>
    <property type="match status" value="1"/>
</dbReference>